<feature type="binding site" evidence="16">
    <location>
        <position position="459"/>
    </location>
    <ligand>
        <name>ATP</name>
        <dbReference type="ChEBI" id="CHEBI:30616"/>
    </ligand>
</feature>
<feature type="binding site" evidence="17">
    <location>
        <position position="593"/>
    </location>
    <ligand>
        <name>Mg(2+)</name>
        <dbReference type="ChEBI" id="CHEBI:18420"/>
    </ligand>
</feature>
<protein>
    <recommendedName>
        <fullName evidence="18">Phospholipid-transporting ATPase</fullName>
        <ecNumber evidence="18">7.6.2.1</ecNumber>
    </recommendedName>
</protein>
<keyword evidence="4" id="KW-0597">Phosphoprotein</keyword>
<dbReference type="EMBL" id="CAMKVN010000513">
    <property type="protein sequence ID" value="CAI2168723.1"/>
    <property type="molecule type" value="Genomic_DNA"/>
</dbReference>
<comment type="caution">
    <text evidence="18">Lacks conserved residue(s) required for the propagation of feature annotation.</text>
</comment>
<evidence type="ECO:0000259" key="20">
    <source>
        <dbReference type="Pfam" id="PF16212"/>
    </source>
</evidence>
<dbReference type="FunFam" id="3.40.1110.10:FF:000087">
    <property type="entry name" value="Phospholipid-transporting ATPase"/>
    <property type="match status" value="1"/>
</dbReference>
<dbReference type="InterPro" id="IPR023298">
    <property type="entry name" value="ATPase_P-typ_TM_dom_sf"/>
</dbReference>
<dbReference type="SUPFAM" id="SSF56784">
    <property type="entry name" value="HAD-like"/>
    <property type="match status" value="1"/>
</dbReference>
<comment type="catalytic activity">
    <reaction evidence="14">
        <text>a 1,2-diacyl-sn-glycero-3-phosphoethanolamine(out) + ATP + H2O = a 1,2-diacyl-sn-glycero-3-phosphoethanolamine(in) + ADP + phosphate + H(+)</text>
        <dbReference type="Rhea" id="RHEA:66132"/>
        <dbReference type="ChEBI" id="CHEBI:15377"/>
        <dbReference type="ChEBI" id="CHEBI:15378"/>
        <dbReference type="ChEBI" id="CHEBI:30616"/>
        <dbReference type="ChEBI" id="CHEBI:43474"/>
        <dbReference type="ChEBI" id="CHEBI:64612"/>
        <dbReference type="ChEBI" id="CHEBI:456216"/>
    </reaction>
    <physiologicalReaction direction="left-to-right" evidence="14">
        <dbReference type="Rhea" id="RHEA:66133"/>
    </physiologicalReaction>
</comment>
<feature type="binding site" evidence="16">
    <location>
        <position position="457"/>
    </location>
    <ligand>
        <name>ATP</name>
        <dbReference type="ChEBI" id="CHEBI:30616"/>
    </ligand>
</feature>
<evidence type="ECO:0000256" key="2">
    <source>
        <dbReference type="ARBA" id="ARBA00008109"/>
    </source>
</evidence>
<comment type="similarity">
    <text evidence="2 18">Belongs to the cation transport ATPase (P-type) (TC 3.A.3) family. Type IV subfamily.</text>
</comment>
<evidence type="ECO:0000256" key="15">
    <source>
        <dbReference type="PIRSR" id="PIRSR606539-1"/>
    </source>
</evidence>
<feature type="binding site" evidence="16">
    <location>
        <position position="458"/>
    </location>
    <ligand>
        <name>ATP</name>
        <dbReference type="ChEBI" id="CHEBI:30616"/>
    </ligand>
</feature>
<keyword evidence="9 17" id="KW-0460">Magnesium</keyword>
<keyword evidence="11 18" id="KW-1133">Transmembrane helix</keyword>
<dbReference type="FunFam" id="3.40.50.1000:FF:000014">
    <property type="entry name" value="Phospholipid-transporting ATPase"/>
    <property type="match status" value="1"/>
</dbReference>
<gene>
    <name evidence="21" type="ORF">FWILDA_LOCUS3725</name>
</gene>
<dbReference type="AlphaFoldDB" id="A0A9W4WP94"/>
<feature type="binding site" evidence="17">
    <location>
        <position position="35"/>
    </location>
    <ligand>
        <name>Mg(2+)</name>
        <dbReference type="ChEBI" id="CHEBI:18420"/>
    </ligand>
</feature>
<evidence type="ECO:0000256" key="16">
    <source>
        <dbReference type="PIRSR" id="PIRSR606539-2"/>
    </source>
</evidence>
<dbReference type="InterPro" id="IPR001757">
    <property type="entry name" value="P_typ_ATPase"/>
</dbReference>
<evidence type="ECO:0000256" key="8">
    <source>
        <dbReference type="ARBA" id="ARBA00022840"/>
    </source>
</evidence>
<comment type="subcellular location">
    <subcellularLocation>
        <location evidence="1">Endomembrane system</location>
        <topology evidence="1">Multi-pass membrane protein</topology>
    </subcellularLocation>
    <subcellularLocation>
        <location evidence="18">Membrane</location>
        <topology evidence="18">Multi-pass membrane protein</topology>
    </subcellularLocation>
</comment>
<dbReference type="FunFam" id="3.40.50.1000:FF:000001">
    <property type="entry name" value="Phospholipid-transporting ATPase IC"/>
    <property type="match status" value="1"/>
</dbReference>
<evidence type="ECO:0000313" key="22">
    <source>
        <dbReference type="Proteomes" id="UP001153678"/>
    </source>
</evidence>
<dbReference type="InterPro" id="IPR036412">
    <property type="entry name" value="HAD-like_sf"/>
</dbReference>
<dbReference type="SUPFAM" id="SSF81660">
    <property type="entry name" value="Metal cation-transporting ATPase, ATP-binding domain N"/>
    <property type="match status" value="1"/>
</dbReference>
<feature type="binding site" evidence="17">
    <location>
        <position position="589"/>
    </location>
    <ligand>
        <name>Mg(2+)</name>
        <dbReference type="ChEBI" id="CHEBI:18420"/>
    </ligand>
</feature>
<dbReference type="PANTHER" id="PTHR24092:SF180">
    <property type="entry name" value="PHOSPHOLIPID-TRANSPORTING ATPASE DNF1-RELATED"/>
    <property type="match status" value="1"/>
</dbReference>
<feature type="compositionally biased region" description="Basic and acidic residues" evidence="19">
    <location>
        <begin position="213"/>
        <end position="222"/>
    </location>
</feature>
<dbReference type="PRINTS" id="PR00119">
    <property type="entry name" value="CATATPASE"/>
</dbReference>
<dbReference type="GO" id="GO:0000287">
    <property type="term" value="F:magnesium ion binding"/>
    <property type="evidence" value="ECO:0007669"/>
    <property type="project" value="UniProtKB-UniRule"/>
</dbReference>
<sequence>MTSICGMMIPRPLLFQNRQWNLSDDLGQIEYIFSDKTGTLTRNIMEFRQCTIADKVYGRNGWGGKTDAEKGKELIQGVQEVVEKRDLDQKEIFNQYLSELKKTFEPKYSSTDPYFLTFVDPEIFRDLRGENDETGDDAGEESNAGGNLECRRNRSNLLREFFTLLAVCHTVVVDEIPSEVSEAESQGTGSSNKRKTSNNEPTSEDTSDSNLNVEEKNNSSLDFTKEKLKNSLRQVLPSFKKLETVLSPLPAGTIKSIPIDSTVVKNIIYKAESPDEAALVAAAKNVGFAFLSRTTNTLTIDILGKEHTFEILNILEFNSTRKRMSVIVRRPDELGGGIVLFCKGADNVIMERLAKGQEEFVEVTNQDIEDFSNDGLRTLTLSYRDLNEAQYNSWSRKYNEASSSLTDRSEKIDAVSELIEKELILLGATAIEDKLQEGVPDCIASLREAGIKVWVLTGDKLETAINIGFAAQLLTKEMRLWIVRGSKKESVMKQFNDVAGSLIGDQNVKRFTEDREEIQPVSEGEVHAFVVDGAALAHLLDDDTVRQQLIQLSNVFHSVICCRVSPLQKAMVVELIRRGKKSTTLAIGDGANDVSMIQAANVGIGISGQEGVQAAMAADYSIAQFRFLKALLLVHGHWDYLRISEMILNFFYKNVIWVFPVLWFQIYCFFVQLYNMMFTVAPVIILGATDQSVGQRYCLQYPCIYSLGIKQARYSKVLFGLYFLDGIWQSLVVYFTFNYIYSLSTNITSIDGTSAGTIEFSTAVAVTVVIIANLFVGFNTYYWTCPIFGIGQQLFSGSVFWFGMTLAIFMAGLPRYLVLFTKQWWYPDDLDIVRQIRKKEKLENEKNEKRPESNDDKPAINVELINSSVDNNNLNVNKV</sequence>
<dbReference type="GO" id="GO:0140326">
    <property type="term" value="F:ATPase-coupled intramembrane lipid transporter activity"/>
    <property type="evidence" value="ECO:0007669"/>
    <property type="project" value="UniProtKB-EC"/>
</dbReference>
<feature type="binding site" evidence="16">
    <location>
        <position position="377"/>
    </location>
    <ligand>
        <name>ATP</name>
        <dbReference type="ChEBI" id="CHEBI:30616"/>
    </ligand>
</feature>
<feature type="binding site" evidence="16">
    <location>
        <position position="37"/>
    </location>
    <ligand>
        <name>ATP</name>
        <dbReference type="ChEBI" id="CHEBI:30616"/>
    </ligand>
</feature>
<proteinExistence type="inferred from homology"/>
<dbReference type="Pfam" id="PF13246">
    <property type="entry name" value="Cation_ATPase"/>
    <property type="match status" value="1"/>
</dbReference>
<evidence type="ECO:0000256" key="14">
    <source>
        <dbReference type="ARBA" id="ARBA00049128"/>
    </source>
</evidence>
<keyword evidence="8 16" id="KW-0067">ATP-binding</keyword>
<dbReference type="InterPro" id="IPR018303">
    <property type="entry name" value="ATPase_P-typ_P_site"/>
</dbReference>
<name>A0A9W4WP94_9GLOM</name>
<evidence type="ECO:0000256" key="3">
    <source>
        <dbReference type="ARBA" id="ARBA00022448"/>
    </source>
</evidence>
<feature type="binding site" evidence="16">
    <location>
        <position position="276"/>
    </location>
    <ligand>
        <name>ATP</name>
        <dbReference type="ChEBI" id="CHEBI:30616"/>
    </ligand>
</feature>
<evidence type="ECO:0000256" key="13">
    <source>
        <dbReference type="ARBA" id="ARBA00034036"/>
    </source>
</evidence>
<accession>A0A9W4WP94</accession>
<dbReference type="SFLD" id="SFLDF00027">
    <property type="entry name" value="p-type_atpase"/>
    <property type="match status" value="1"/>
</dbReference>
<dbReference type="GO" id="GO:0016887">
    <property type="term" value="F:ATP hydrolysis activity"/>
    <property type="evidence" value="ECO:0007669"/>
    <property type="project" value="InterPro"/>
</dbReference>
<evidence type="ECO:0000256" key="10">
    <source>
        <dbReference type="ARBA" id="ARBA00022967"/>
    </source>
</evidence>
<dbReference type="OrthoDB" id="377733at2759"/>
<dbReference type="GO" id="GO:0045332">
    <property type="term" value="P:phospholipid translocation"/>
    <property type="evidence" value="ECO:0007669"/>
    <property type="project" value="TreeGrafter"/>
</dbReference>
<evidence type="ECO:0000256" key="12">
    <source>
        <dbReference type="ARBA" id="ARBA00023136"/>
    </source>
</evidence>
<evidence type="ECO:0000256" key="6">
    <source>
        <dbReference type="ARBA" id="ARBA00022723"/>
    </source>
</evidence>
<evidence type="ECO:0000256" key="11">
    <source>
        <dbReference type="ARBA" id="ARBA00022989"/>
    </source>
</evidence>
<evidence type="ECO:0000256" key="1">
    <source>
        <dbReference type="ARBA" id="ARBA00004127"/>
    </source>
</evidence>
<dbReference type="GO" id="GO:0012505">
    <property type="term" value="C:endomembrane system"/>
    <property type="evidence" value="ECO:0007669"/>
    <property type="project" value="UniProtKB-SubCell"/>
</dbReference>
<feature type="binding site" evidence="17">
    <location>
        <position position="37"/>
    </location>
    <ligand>
        <name>Mg(2+)</name>
        <dbReference type="ChEBI" id="CHEBI:18420"/>
    </ligand>
</feature>
<keyword evidence="6 17" id="KW-0479">Metal-binding</keyword>
<feature type="transmembrane region" description="Helical" evidence="18">
    <location>
        <begin position="760"/>
        <end position="782"/>
    </location>
</feature>
<dbReference type="InterPro" id="IPR023299">
    <property type="entry name" value="ATPase_P-typ_cyto_dom_N"/>
</dbReference>
<dbReference type="PANTHER" id="PTHR24092">
    <property type="entry name" value="PROBABLE PHOSPHOLIPID-TRANSPORTING ATPASE"/>
    <property type="match status" value="1"/>
</dbReference>
<comment type="catalytic activity">
    <reaction evidence="13 18">
        <text>ATP + H2O + phospholipidSide 1 = ADP + phosphate + phospholipidSide 2.</text>
        <dbReference type="EC" id="7.6.2.1"/>
    </reaction>
</comment>
<dbReference type="Proteomes" id="UP001153678">
    <property type="component" value="Unassembled WGS sequence"/>
</dbReference>
<feature type="binding site" evidence="16">
    <location>
        <position position="36"/>
    </location>
    <ligand>
        <name>ATP</name>
        <dbReference type="ChEBI" id="CHEBI:30616"/>
    </ligand>
</feature>
<evidence type="ECO:0000256" key="18">
    <source>
        <dbReference type="RuleBase" id="RU362033"/>
    </source>
</evidence>
<comment type="caution">
    <text evidence="21">The sequence shown here is derived from an EMBL/GenBank/DDBJ whole genome shotgun (WGS) entry which is preliminary data.</text>
</comment>
<comment type="cofactor">
    <cofactor evidence="17">
        <name>Mg(2+)</name>
        <dbReference type="ChEBI" id="CHEBI:18420"/>
    </cofactor>
</comment>
<keyword evidence="10 18" id="KW-1278">Translocase</keyword>
<dbReference type="SUPFAM" id="SSF81665">
    <property type="entry name" value="Calcium ATPase, transmembrane domain M"/>
    <property type="match status" value="1"/>
</dbReference>
<dbReference type="GO" id="GO:0005886">
    <property type="term" value="C:plasma membrane"/>
    <property type="evidence" value="ECO:0007669"/>
    <property type="project" value="TreeGrafter"/>
</dbReference>
<dbReference type="NCBIfam" id="TIGR01494">
    <property type="entry name" value="ATPase_P-type"/>
    <property type="match status" value="1"/>
</dbReference>
<feature type="domain" description="P-type ATPase C-terminal" evidence="20">
    <location>
        <begin position="615"/>
        <end position="787"/>
    </location>
</feature>
<feature type="binding site" evidence="16">
    <location>
        <position position="593"/>
    </location>
    <ligand>
        <name>ATP</name>
        <dbReference type="ChEBI" id="CHEBI:30616"/>
    </ligand>
</feature>
<keyword evidence="7 16" id="KW-0547">Nucleotide-binding</keyword>
<dbReference type="InterPro" id="IPR006539">
    <property type="entry name" value="P-type_ATPase_IV"/>
</dbReference>
<dbReference type="Gene3D" id="3.40.50.1000">
    <property type="entry name" value="HAD superfamily/HAD-like"/>
    <property type="match status" value="2"/>
</dbReference>
<feature type="binding site" evidence="16">
    <location>
        <position position="35"/>
    </location>
    <ligand>
        <name>ATP</name>
        <dbReference type="ChEBI" id="CHEBI:30616"/>
    </ligand>
</feature>
<feature type="transmembrane region" description="Helical" evidence="18">
    <location>
        <begin position="717"/>
        <end position="740"/>
    </location>
</feature>
<evidence type="ECO:0000256" key="9">
    <source>
        <dbReference type="ARBA" id="ARBA00022842"/>
    </source>
</evidence>
<feature type="region of interest" description="Disordered" evidence="19">
    <location>
        <begin position="128"/>
        <end position="148"/>
    </location>
</feature>
<evidence type="ECO:0000256" key="5">
    <source>
        <dbReference type="ARBA" id="ARBA00022692"/>
    </source>
</evidence>
<dbReference type="GO" id="GO:0005524">
    <property type="term" value="F:ATP binding"/>
    <property type="evidence" value="ECO:0007669"/>
    <property type="project" value="UniProtKB-UniRule"/>
</dbReference>
<feature type="binding site" evidence="16">
    <location>
        <position position="343"/>
    </location>
    <ligand>
        <name>ATP</name>
        <dbReference type="ChEBI" id="CHEBI:30616"/>
    </ligand>
</feature>
<feature type="binding site" evidence="16">
    <location>
        <position position="317"/>
    </location>
    <ligand>
        <name>ATP</name>
        <dbReference type="ChEBI" id="CHEBI:30616"/>
    </ligand>
</feature>
<feature type="binding site" evidence="16">
    <location>
        <position position="592"/>
    </location>
    <ligand>
        <name>ATP</name>
        <dbReference type="ChEBI" id="CHEBI:30616"/>
    </ligand>
</feature>
<dbReference type="InterPro" id="IPR044492">
    <property type="entry name" value="P_typ_ATPase_HD_dom"/>
</dbReference>
<dbReference type="InterPro" id="IPR023214">
    <property type="entry name" value="HAD_sf"/>
</dbReference>
<organism evidence="21 22">
    <name type="scientific">Funneliformis geosporum</name>
    <dbReference type="NCBI Taxonomy" id="1117311"/>
    <lineage>
        <taxon>Eukaryota</taxon>
        <taxon>Fungi</taxon>
        <taxon>Fungi incertae sedis</taxon>
        <taxon>Mucoromycota</taxon>
        <taxon>Glomeromycotina</taxon>
        <taxon>Glomeromycetes</taxon>
        <taxon>Glomerales</taxon>
        <taxon>Glomeraceae</taxon>
        <taxon>Funneliformis</taxon>
    </lineage>
</organism>
<feature type="active site" description="4-aspartylphosphate intermediate" evidence="15">
    <location>
        <position position="35"/>
    </location>
</feature>
<evidence type="ECO:0000256" key="19">
    <source>
        <dbReference type="SAM" id="MobiDB-lite"/>
    </source>
</evidence>
<feature type="binding site" evidence="16">
    <location>
        <position position="569"/>
    </location>
    <ligand>
        <name>ATP</name>
        <dbReference type="ChEBI" id="CHEBI:30616"/>
    </ligand>
</feature>
<evidence type="ECO:0000313" key="21">
    <source>
        <dbReference type="EMBL" id="CAI2168723.1"/>
    </source>
</evidence>
<keyword evidence="12 18" id="KW-0472">Membrane</keyword>
<dbReference type="SFLD" id="SFLDS00003">
    <property type="entry name" value="Haloacid_Dehalogenase"/>
    <property type="match status" value="1"/>
</dbReference>
<feature type="transmembrane region" description="Helical" evidence="18">
    <location>
        <begin position="655"/>
        <end position="674"/>
    </location>
</feature>
<dbReference type="Pfam" id="PF16212">
    <property type="entry name" value="PhoLip_ATPase_C"/>
    <property type="match status" value="1"/>
</dbReference>
<dbReference type="SFLD" id="SFLDG00002">
    <property type="entry name" value="C1.7:_P-type_atpase_like"/>
    <property type="match status" value="1"/>
</dbReference>
<dbReference type="PROSITE" id="PS00154">
    <property type="entry name" value="ATPASE_E1_E2"/>
    <property type="match status" value="1"/>
</dbReference>
<dbReference type="EC" id="7.6.2.1" evidence="18"/>
<evidence type="ECO:0000256" key="7">
    <source>
        <dbReference type="ARBA" id="ARBA00022741"/>
    </source>
</evidence>
<feature type="region of interest" description="Disordered" evidence="19">
    <location>
        <begin position="179"/>
        <end position="222"/>
    </location>
</feature>
<keyword evidence="22" id="KW-1185">Reference proteome</keyword>
<feature type="transmembrane region" description="Helical" evidence="18">
    <location>
        <begin position="794"/>
        <end position="817"/>
    </location>
</feature>
<feature type="binding site" evidence="16">
    <location>
        <position position="563"/>
    </location>
    <ligand>
        <name>ATP</name>
        <dbReference type="ChEBI" id="CHEBI:30616"/>
    </ligand>
</feature>
<dbReference type="Gene3D" id="3.40.1110.10">
    <property type="entry name" value="Calcium-transporting ATPase, cytoplasmic domain N"/>
    <property type="match status" value="2"/>
</dbReference>
<evidence type="ECO:0000256" key="4">
    <source>
        <dbReference type="ARBA" id="ARBA00022553"/>
    </source>
</evidence>
<dbReference type="InterPro" id="IPR032630">
    <property type="entry name" value="P_typ_ATPase_c"/>
</dbReference>
<keyword evidence="5 18" id="KW-0812">Transmembrane</keyword>
<evidence type="ECO:0000256" key="17">
    <source>
        <dbReference type="PIRSR" id="PIRSR606539-3"/>
    </source>
</evidence>
<dbReference type="NCBIfam" id="TIGR01652">
    <property type="entry name" value="ATPase-Plipid"/>
    <property type="match status" value="1"/>
</dbReference>
<reference evidence="21" key="1">
    <citation type="submission" date="2022-08" db="EMBL/GenBank/DDBJ databases">
        <authorList>
            <person name="Kallberg Y."/>
            <person name="Tangrot J."/>
            <person name="Rosling A."/>
        </authorList>
    </citation>
    <scope>NUCLEOTIDE SEQUENCE</scope>
    <source>
        <strain evidence="21">Wild A</strain>
    </source>
</reference>
<keyword evidence="3" id="KW-0813">Transport</keyword>